<name>A0A7S0LR50_9EUKA</name>
<gene>
    <name evidence="2" type="ORF">CPEL01642_LOCUS23638</name>
</gene>
<feature type="compositionally biased region" description="Pro residues" evidence="1">
    <location>
        <begin position="1"/>
        <end position="21"/>
    </location>
</feature>
<reference evidence="2" key="1">
    <citation type="submission" date="2021-01" db="EMBL/GenBank/DDBJ databases">
        <authorList>
            <person name="Corre E."/>
            <person name="Pelletier E."/>
            <person name="Niang G."/>
            <person name="Scheremetjew M."/>
            <person name="Finn R."/>
            <person name="Kale V."/>
            <person name="Holt S."/>
            <person name="Cochrane G."/>
            <person name="Meng A."/>
            <person name="Brown T."/>
            <person name="Cohen L."/>
        </authorList>
    </citation>
    <scope>NUCLEOTIDE SEQUENCE</scope>
    <source>
        <strain evidence="2">PLY182g</strain>
    </source>
</reference>
<sequence>MPPPPPPPPPLPVAPPPPPPTKKAMDLHQQNIVASLAFAWQRAPAGPRGAKNPQEGACKTHRGDGDYDVITLPADAPSGANEIACRARCAEQAVCLAYEFSTFASHRRAYSRCELQRLTVTHAVPLVGHVCYIKITGALGRIGLRGQPPP</sequence>
<feature type="region of interest" description="Disordered" evidence="1">
    <location>
        <begin position="1"/>
        <end position="24"/>
    </location>
</feature>
<dbReference type="AlphaFoldDB" id="A0A7S0LR50"/>
<dbReference type="EMBL" id="HBEY01049256">
    <property type="protein sequence ID" value="CAD8620255.1"/>
    <property type="molecule type" value="Transcribed_RNA"/>
</dbReference>
<evidence type="ECO:0000256" key="1">
    <source>
        <dbReference type="SAM" id="MobiDB-lite"/>
    </source>
</evidence>
<protein>
    <recommendedName>
        <fullName evidence="3">Apple domain-containing protein</fullName>
    </recommendedName>
</protein>
<proteinExistence type="predicted"/>
<evidence type="ECO:0000313" key="2">
    <source>
        <dbReference type="EMBL" id="CAD8620255.1"/>
    </source>
</evidence>
<evidence type="ECO:0008006" key="3">
    <source>
        <dbReference type="Google" id="ProtNLM"/>
    </source>
</evidence>
<organism evidence="2">
    <name type="scientific">Coccolithus braarudii</name>
    <dbReference type="NCBI Taxonomy" id="221442"/>
    <lineage>
        <taxon>Eukaryota</taxon>
        <taxon>Haptista</taxon>
        <taxon>Haptophyta</taxon>
        <taxon>Prymnesiophyceae</taxon>
        <taxon>Coccolithales</taxon>
        <taxon>Coccolithaceae</taxon>
        <taxon>Coccolithus</taxon>
    </lineage>
</organism>
<accession>A0A7S0LR50</accession>